<evidence type="ECO:0000313" key="2">
    <source>
        <dbReference type="EMBL" id="EKX37914.1"/>
    </source>
</evidence>
<dbReference type="HOGENOM" id="CLU_1859092_0_0_1"/>
<reference evidence="4" key="2">
    <citation type="submission" date="2012-11" db="EMBL/GenBank/DDBJ databases">
        <authorList>
            <person name="Kuo A."/>
            <person name="Curtis B.A."/>
            <person name="Tanifuji G."/>
            <person name="Burki F."/>
            <person name="Gruber A."/>
            <person name="Irimia M."/>
            <person name="Maruyama S."/>
            <person name="Arias M.C."/>
            <person name="Ball S.G."/>
            <person name="Gile G.H."/>
            <person name="Hirakawa Y."/>
            <person name="Hopkins J.F."/>
            <person name="Rensing S.A."/>
            <person name="Schmutz J."/>
            <person name="Symeonidi A."/>
            <person name="Elias M."/>
            <person name="Eveleigh R.J."/>
            <person name="Herman E.K."/>
            <person name="Klute M.J."/>
            <person name="Nakayama T."/>
            <person name="Obornik M."/>
            <person name="Reyes-Prieto A."/>
            <person name="Armbrust E.V."/>
            <person name="Aves S.J."/>
            <person name="Beiko R.G."/>
            <person name="Coutinho P."/>
            <person name="Dacks J.B."/>
            <person name="Durnford D.G."/>
            <person name="Fast N.M."/>
            <person name="Green B.R."/>
            <person name="Grisdale C."/>
            <person name="Hempe F."/>
            <person name="Henrissat B."/>
            <person name="Hoppner M.P."/>
            <person name="Ishida K.-I."/>
            <person name="Kim E."/>
            <person name="Koreny L."/>
            <person name="Kroth P.G."/>
            <person name="Liu Y."/>
            <person name="Malik S.-B."/>
            <person name="Maier U.G."/>
            <person name="McRose D."/>
            <person name="Mock T."/>
            <person name="Neilson J.A."/>
            <person name="Onodera N.T."/>
            <person name="Poole A.M."/>
            <person name="Pritham E.J."/>
            <person name="Richards T.A."/>
            <person name="Rocap G."/>
            <person name="Roy S.W."/>
            <person name="Sarai C."/>
            <person name="Schaack S."/>
            <person name="Shirato S."/>
            <person name="Slamovits C.H."/>
            <person name="Spencer D.F."/>
            <person name="Suzuki S."/>
            <person name="Worden A.Z."/>
            <person name="Zauner S."/>
            <person name="Barry K."/>
            <person name="Bell C."/>
            <person name="Bharti A.K."/>
            <person name="Crow J.A."/>
            <person name="Grimwood J."/>
            <person name="Kramer R."/>
            <person name="Lindquist E."/>
            <person name="Lucas S."/>
            <person name="Salamov A."/>
            <person name="McFadden G.I."/>
            <person name="Lane C.E."/>
            <person name="Keeling P.J."/>
            <person name="Gray M.W."/>
            <person name="Grigoriev I.V."/>
            <person name="Archibald J.M."/>
        </authorList>
    </citation>
    <scope>NUCLEOTIDE SEQUENCE</scope>
    <source>
        <strain evidence="4">CCMP2712</strain>
    </source>
</reference>
<dbReference type="EMBL" id="JH993053">
    <property type="protein sequence ID" value="EKX37914.1"/>
    <property type="molecule type" value="Genomic_DNA"/>
</dbReference>
<proteinExistence type="predicted"/>
<accession>L1IPU6</accession>
<feature type="compositionally biased region" description="Acidic residues" evidence="1">
    <location>
        <begin position="120"/>
        <end position="129"/>
    </location>
</feature>
<dbReference type="AlphaFoldDB" id="L1IPU6"/>
<gene>
    <name evidence="2" type="ORF">GUITHDRAFT_115890</name>
</gene>
<sequence>MPASELLEELKTLMREEARLSRAAKELRGRHFRVSRLEEEAESLRTQVEDAMVTTQIDARAIVEENRELRMLVRAAEQDAMMALQELSRVQAQAISAVRRVMSSEEEVEEDDGKDRNQGEEEEVVEEEEETRHARFPF</sequence>
<organism evidence="2">
    <name type="scientific">Guillardia theta (strain CCMP2712)</name>
    <name type="common">Cryptophyte</name>
    <dbReference type="NCBI Taxonomy" id="905079"/>
    <lineage>
        <taxon>Eukaryota</taxon>
        <taxon>Cryptophyceae</taxon>
        <taxon>Pyrenomonadales</taxon>
        <taxon>Geminigeraceae</taxon>
        <taxon>Guillardia</taxon>
    </lineage>
</organism>
<feature type="region of interest" description="Disordered" evidence="1">
    <location>
        <begin position="101"/>
        <end position="138"/>
    </location>
</feature>
<dbReference type="EnsemblProtists" id="EKX37914">
    <property type="protein sequence ID" value="EKX37914"/>
    <property type="gene ID" value="GUITHDRAFT_115890"/>
</dbReference>
<keyword evidence="4" id="KW-1185">Reference proteome</keyword>
<dbReference type="KEGG" id="gtt:GUITHDRAFT_115890"/>
<evidence type="ECO:0000313" key="3">
    <source>
        <dbReference type="EnsemblProtists" id="EKX37914"/>
    </source>
</evidence>
<dbReference type="GeneID" id="17294678"/>
<dbReference type="RefSeq" id="XP_005824894.1">
    <property type="nucleotide sequence ID" value="XM_005824837.1"/>
</dbReference>
<evidence type="ECO:0000256" key="1">
    <source>
        <dbReference type="SAM" id="MobiDB-lite"/>
    </source>
</evidence>
<dbReference type="PaxDb" id="55529-EKX37914"/>
<reference evidence="3" key="3">
    <citation type="submission" date="2016-03" db="UniProtKB">
        <authorList>
            <consortium name="EnsemblProtists"/>
        </authorList>
    </citation>
    <scope>IDENTIFICATION</scope>
</reference>
<evidence type="ECO:0000313" key="4">
    <source>
        <dbReference type="Proteomes" id="UP000011087"/>
    </source>
</evidence>
<reference evidence="2 4" key="1">
    <citation type="journal article" date="2012" name="Nature">
        <title>Algal genomes reveal evolutionary mosaicism and the fate of nucleomorphs.</title>
        <authorList>
            <consortium name="DOE Joint Genome Institute"/>
            <person name="Curtis B.A."/>
            <person name="Tanifuji G."/>
            <person name="Burki F."/>
            <person name="Gruber A."/>
            <person name="Irimia M."/>
            <person name="Maruyama S."/>
            <person name="Arias M.C."/>
            <person name="Ball S.G."/>
            <person name="Gile G.H."/>
            <person name="Hirakawa Y."/>
            <person name="Hopkins J.F."/>
            <person name="Kuo A."/>
            <person name="Rensing S.A."/>
            <person name="Schmutz J."/>
            <person name="Symeonidi A."/>
            <person name="Elias M."/>
            <person name="Eveleigh R.J."/>
            <person name="Herman E.K."/>
            <person name="Klute M.J."/>
            <person name="Nakayama T."/>
            <person name="Obornik M."/>
            <person name="Reyes-Prieto A."/>
            <person name="Armbrust E.V."/>
            <person name="Aves S.J."/>
            <person name="Beiko R.G."/>
            <person name="Coutinho P."/>
            <person name="Dacks J.B."/>
            <person name="Durnford D.G."/>
            <person name="Fast N.M."/>
            <person name="Green B.R."/>
            <person name="Grisdale C.J."/>
            <person name="Hempel F."/>
            <person name="Henrissat B."/>
            <person name="Hoppner M.P."/>
            <person name="Ishida K."/>
            <person name="Kim E."/>
            <person name="Koreny L."/>
            <person name="Kroth P.G."/>
            <person name="Liu Y."/>
            <person name="Malik S.B."/>
            <person name="Maier U.G."/>
            <person name="McRose D."/>
            <person name="Mock T."/>
            <person name="Neilson J.A."/>
            <person name="Onodera N.T."/>
            <person name="Poole A.M."/>
            <person name="Pritham E.J."/>
            <person name="Richards T.A."/>
            <person name="Rocap G."/>
            <person name="Roy S.W."/>
            <person name="Sarai C."/>
            <person name="Schaack S."/>
            <person name="Shirato S."/>
            <person name="Slamovits C.H."/>
            <person name="Spencer D.F."/>
            <person name="Suzuki S."/>
            <person name="Worden A.Z."/>
            <person name="Zauner S."/>
            <person name="Barry K."/>
            <person name="Bell C."/>
            <person name="Bharti A.K."/>
            <person name="Crow J.A."/>
            <person name="Grimwood J."/>
            <person name="Kramer R."/>
            <person name="Lindquist E."/>
            <person name="Lucas S."/>
            <person name="Salamov A."/>
            <person name="McFadden G.I."/>
            <person name="Lane C.E."/>
            <person name="Keeling P.J."/>
            <person name="Gray M.W."/>
            <person name="Grigoriev I.V."/>
            <person name="Archibald J.M."/>
        </authorList>
    </citation>
    <scope>NUCLEOTIDE SEQUENCE</scope>
    <source>
        <strain evidence="2 4">CCMP2712</strain>
    </source>
</reference>
<dbReference type="Proteomes" id="UP000011087">
    <property type="component" value="Unassembled WGS sequence"/>
</dbReference>
<protein>
    <submittedName>
        <fullName evidence="2 3">Uncharacterized protein</fullName>
    </submittedName>
</protein>
<name>L1IPU6_GUITC</name>